<dbReference type="GO" id="GO:0005737">
    <property type="term" value="C:cytoplasm"/>
    <property type="evidence" value="ECO:0007669"/>
    <property type="project" value="UniProtKB-ARBA"/>
</dbReference>
<feature type="compositionally biased region" description="Polar residues" evidence="13">
    <location>
        <begin position="77"/>
        <end position="90"/>
    </location>
</feature>
<keyword evidence="8" id="KW-0645">Protease</keyword>
<dbReference type="PANTHER" id="PTHR28570">
    <property type="entry name" value="ASPARTYL AMINOPEPTIDASE"/>
    <property type="match status" value="1"/>
</dbReference>
<evidence type="ECO:0000256" key="11">
    <source>
        <dbReference type="ARBA" id="ARBA00022833"/>
    </source>
</evidence>
<dbReference type="STRING" id="6198.A0A075AEF3"/>
<evidence type="ECO:0000256" key="8">
    <source>
        <dbReference type="ARBA" id="ARBA00022670"/>
    </source>
</evidence>
<dbReference type="OrthoDB" id="9880441at2759"/>
<dbReference type="GO" id="GO:0003677">
    <property type="term" value="F:DNA binding"/>
    <property type="evidence" value="ECO:0007669"/>
    <property type="project" value="InterPro"/>
</dbReference>
<protein>
    <recommendedName>
        <fullName evidence="6">Aspartyl aminopeptidase</fullName>
        <ecNumber evidence="5">3.4.11.21</ecNumber>
    </recommendedName>
</protein>
<dbReference type="RefSeq" id="XP_009169615.1">
    <property type="nucleotide sequence ID" value="XM_009171351.1"/>
</dbReference>
<evidence type="ECO:0000256" key="5">
    <source>
        <dbReference type="ARBA" id="ARBA00011965"/>
    </source>
</evidence>
<evidence type="ECO:0000256" key="10">
    <source>
        <dbReference type="ARBA" id="ARBA00022801"/>
    </source>
</evidence>
<dbReference type="GO" id="GO:0006508">
    <property type="term" value="P:proteolysis"/>
    <property type="evidence" value="ECO:0007669"/>
    <property type="project" value="UniProtKB-KW"/>
</dbReference>
<sequence length="1360" mass="145718">MMDERSSLICQSDGKETLPSGISAEASLVLTEGRTIFDSHTKDLIETAHKMVSPAASKDETKTPQSLTPCTPDRLSSPPSMLQTTLNSDASVCPPVNMTPPGTSCHSGPASRPVSPACTQLSSSPNLSSSHPVASAAVTASVRRPRHKPGERRELLTRAVQDVLNQHISMRRAAQKYNLAKSSLCDFVRKNKISLPNLRIRARTAGPEPNITQPDTRVMTSGTKRLPPDGDDTSSSSMIPNKLACGLGRKSSGLSLAESTQYGIAPYGNSDNFDSTHSQNIGHTGFIDGTHTNNNSVDSWAHEETSELATVADGLYAQTRPPSYSAVTSVSGRSSAALSFSKPSRLESPWHNSAGLPTQVPMRSWSAHNNSTQAANGSVPGSASTALERRLQFNSLSQLRQTIEAQNLITEHNIRALAEGGDFTQLSAATASATPLPAKINSIRKSANGCDEAPSHAAENDLLQTCQRMKPVGAQSSSDVDCNPIKNCLRHAEVLNGSHDPTDCCATDLSEHRQAPNMATVNLSSASSAADHSENLSNTGERSSTNTPTEMGSQNFTASFNIPAGVASQRSEGNPFTRSRDPRLPFSAYETSLIGPATSEAQQPPNHPIAATIAQSIFSSSNSTNTPYPALASILSADFASANQNALAAFLFQQSRSLSSSGSVATPNLPNLIGCPNQLSFPAAVSVNPPTQLLTSDFALSTPAGLLSSSIANPRLSATRLSSGNPSISASAQPFQSAVSNNFPVADLSLQPNLEDLQQFFYRQLQPRLFNDLNASPQTVTALATQLLLPQPNQTQNQPFRNLLTSLLGSLNSKIQTATFSGPNTLTSLTQASASTVPINTVTETNSSQPNAAPQEPLNKQPILSGLNPPSTQDMSNISSHARGLVDFINKSPSPFHAVHSACELLLNSGFRELKEGDTWRLKPSDCVFIKKNGSTLIAAAIGGKFKPGNGFHLLGAHTDSPCLRLKPISERIKEGYVQLGVETYGGGLWYTWFDRELKIAGRAVTTGAGGRLQEHLIHIDRPIACVPSLAIHLNQDIKTSGFNPNTEQHVVPILCTELMDQVNSSNDLVAPTSSAPNSMFGFCGRRRHSTGLLQLVSEQTGTTDNMDTWELELCLADFQPARIGGLHNEFIHAPRLDNLFNSYAGLHGMVDSLSSLADESSIRVVCLFDHEEIGSVSTQGANSQHTMNILRRMANTLAEDKYTLSTGSGENPVAVSATHFEESLSKSFLLSADQAHALHPSYHDRHEPNHRPLFHRGIVLKCNSNQRYATNSLTAAAVRQLARLADVPVQEFVVRQDMHCGSTIGPLLSSQLGIATADVGFPQLAMHSCRELCCTTSISQAVRFYTAFYEHLSKIWPPI</sequence>
<dbReference type="Pfam" id="PF02127">
    <property type="entry name" value="Peptidase_M18"/>
    <property type="match status" value="1"/>
</dbReference>
<dbReference type="EMBL" id="KL596742">
    <property type="protein sequence ID" value="KER26654.1"/>
    <property type="molecule type" value="Genomic_DNA"/>
</dbReference>
<dbReference type="SUPFAM" id="SSF101821">
    <property type="entry name" value="Aminopeptidase/glucanase lid domain"/>
    <property type="match status" value="1"/>
</dbReference>
<evidence type="ECO:0000313" key="15">
    <source>
        <dbReference type="EMBL" id="KER26654.1"/>
    </source>
</evidence>
<dbReference type="InterPro" id="IPR023358">
    <property type="entry name" value="Peptidase_M18_dom2"/>
</dbReference>
<feature type="compositionally biased region" description="Polar residues" evidence="13">
    <location>
        <begin position="366"/>
        <end position="383"/>
    </location>
</feature>
<comment type="subunit">
    <text evidence="4">Tetrahedron-shaped homododecamer built from six homodimers.</text>
</comment>
<accession>A0A075AEF3</accession>
<comment type="catalytic activity">
    <reaction evidence="1">
        <text>Release of an N-terminal aspartate or glutamate from a peptide, with a preference for aspartate.</text>
        <dbReference type="EC" id="3.4.11.21"/>
    </reaction>
</comment>
<keyword evidence="12" id="KW-0482">Metalloprotease</keyword>
<feature type="domain" description="HTH psq-type" evidence="14">
    <location>
        <begin position="153"/>
        <end position="189"/>
    </location>
</feature>
<keyword evidence="11" id="KW-0862">Zinc</keyword>
<gene>
    <name evidence="15" type="ORF">T265_06158</name>
</gene>
<dbReference type="InterPro" id="IPR001948">
    <property type="entry name" value="Peptidase_M18"/>
</dbReference>
<comment type="similarity">
    <text evidence="3">Belongs to the peptidase M18 family.</text>
</comment>
<evidence type="ECO:0000256" key="7">
    <source>
        <dbReference type="ARBA" id="ARBA00022438"/>
    </source>
</evidence>
<keyword evidence="9" id="KW-0479">Metal-binding</keyword>
<feature type="region of interest" description="Disordered" evidence="13">
    <location>
        <begin position="116"/>
        <end position="150"/>
    </location>
</feature>
<organism evidence="15 16">
    <name type="scientific">Opisthorchis viverrini</name>
    <name type="common">Southeast Asian liver fluke</name>
    <dbReference type="NCBI Taxonomy" id="6198"/>
    <lineage>
        <taxon>Eukaryota</taxon>
        <taxon>Metazoa</taxon>
        <taxon>Spiralia</taxon>
        <taxon>Lophotrochozoa</taxon>
        <taxon>Platyhelminthes</taxon>
        <taxon>Trematoda</taxon>
        <taxon>Digenea</taxon>
        <taxon>Opisthorchiida</taxon>
        <taxon>Opisthorchiata</taxon>
        <taxon>Opisthorchiidae</taxon>
        <taxon>Opisthorchis</taxon>
    </lineage>
</organism>
<dbReference type="GO" id="GO:0004177">
    <property type="term" value="F:aminopeptidase activity"/>
    <property type="evidence" value="ECO:0007669"/>
    <property type="project" value="UniProtKB-KW"/>
</dbReference>
<feature type="compositionally biased region" description="Polar residues" evidence="13">
    <location>
        <begin position="868"/>
        <end position="878"/>
    </location>
</feature>
<evidence type="ECO:0000256" key="6">
    <source>
        <dbReference type="ARBA" id="ARBA00015118"/>
    </source>
</evidence>
<feature type="region of interest" description="Disordered" evidence="13">
    <location>
        <begin position="341"/>
        <end position="383"/>
    </location>
</feature>
<dbReference type="PRINTS" id="PR00932">
    <property type="entry name" value="AMINO1PTASE"/>
</dbReference>
<dbReference type="GeneID" id="20320340"/>
<feature type="compositionally biased region" description="Low complexity" evidence="13">
    <location>
        <begin position="121"/>
        <end position="142"/>
    </location>
</feature>
<feature type="region of interest" description="Disordered" evidence="13">
    <location>
        <begin position="523"/>
        <end position="551"/>
    </location>
</feature>
<dbReference type="Gene3D" id="3.40.630.10">
    <property type="entry name" value="Zn peptidases"/>
    <property type="match status" value="1"/>
</dbReference>
<feature type="compositionally biased region" description="Polar residues" evidence="13">
    <location>
        <begin position="842"/>
        <end position="852"/>
    </location>
</feature>
<name>A0A075AEF3_OPIVI</name>
<evidence type="ECO:0000259" key="14">
    <source>
        <dbReference type="Pfam" id="PF05225"/>
    </source>
</evidence>
<dbReference type="NCBIfam" id="NF002759">
    <property type="entry name" value="PRK02813.1"/>
    <property type="match status" value="1"/>
</dbReference>
<dbReference type="KEGG" id="ovi:T265_06158"/>
<evidence type="ECO:0000256" key="1">
    <source>
        <dbReference type="ARBA" id="ARBA00001335"/>
    </source>
</evidence>
<feature type="compositionally biased region" description="Polar residues" evidence="13">
    <location>
        <begin position="210"/>
        <end position="223"/>
    </location>
</feature>
<dbReference type="EC" id="3.4.11.21" evidence="5"/>
<dbReference type="PANTHER" id="PTHR28570:SF3">
    <property type="entry name" value="ASPARTYL AMINOPEPTIDASE"/>
    <property type="match status" value="1"/>
</dbReference>
<dbReference type="Pfam" id="PF05225">
    <property type="entry name" value="HTH_psq"/>
    <property type="match status" value="1"/>
</dbReference>
<dbReference type="Proteomes" id="UP000054324">
    <property type="component" value="Unassembled WGS sequence"/>
</dbReference>
<evidence type="ECO:0000256" key="2">
    <source>
        <dbReference type="ARBA" id="ARBA00001947"/>
    </source>
</evidence>
<keyword evidence="7" id="KW-0031">Aminopeptidase</keyword>
<comment type="cofactor">
    <cofactor evidence="2">
        <name>Zn(2+)</name>
        <dbReference type="ChEBI" id="CHEBI:29105"/>
    </cofactor>
</comment>
<evidence type="ECO:0000313" key="16">
    <source>
        <dbReference type="Proteomes" id="UP000054324"/>
    </source>
</evidence>
<dbReference type="SUPFAM" id="SSF53187">
    <property type="entry name" value="Zn-dependent exopeptidases"/>
    <property type="match status" value="1"/>
</dbReference>
<dbReference type="Gene3D" id="2.30.250.10">
    <property type="entry name" value="Aminopeptidase i, Domain 2"/>
    <property type="match status" value="1"/>
</dbReference>
<keyword evidence="10" id="KW-0378">Hydrolase</keyword>
<dbReference type="CDD" id="cd05658">
    <property type="entry name" value="M18_DAP"/>
    <property type="match status" value="1"/>
</dbReference>
<evidence type="ECO:0000256" key="4">
    <source>
        <dbReference type="ARBA" id="ARBA00011395"/>
    </source>
</evidence>
<feature type="region of interest" description="Disordered" evidence="13">
    <location>
        <begin position="205"/>
        <end position="238"/>
    </location>
</feature>
<keyword evidence="16" id="KW-1185">Reference proteome</keyword>
<evidence type="ECO:0000256" key="13">
    <source>
        <dbReference type="SAM" id="MobiDB-lite"/>
    </source>
</evidence>
<proteinExistence type="inferred from homology"/>
<dbReference type="GO" id="GO:0008270">
    <property type="term" value="F:zinc ion binding"/>
    <property type="evidence" value="ECO:0007669"/>
    <property type="project" value="InterPro"/>
</dbReference>
<evidence type="ECO:0000256" key="3">
    <source>
        <dbReference type="ARBA" id="ARBA00008290"/>
    </source>
</evidence>
<evidence type="ECO:0000256" key="12">
    <source>
        <dbReference type="ARBA" id="ARBA00023049"/>
    </source>
</evidence>
<dbReference type="GO" id="GO:0008237">
    <property type="term" value="F:metallopeptidase activity"/>
    <property type="evidence" value="ECO:0007669"/>
    <property type="project" value="UniProtKB-KW"/>
</dbReference>
<dbReference type="CTD" id="20320340"/>
<dbReference type="FunFam" id="2.30.250.10:FF:000001">
    <property type="entry name" value="Aspartyl aminopeptidase 1"/>
    <property type="match status" value="1"/>
</dbReference>
<dbReference type="InterPro" id="IPR007889">
    <property type="entry name" value="HTH_Psq"/>
</dbReference>
<feature type="region of interest" description="Disordered" evidence="13">
    <location>
        <begin position="52"/>
        <end position="92"/>
    </location>
</feature>
<feature type="region of interest" description="Disordered" evidence="13">
    <location>
        <begin position="842"/>
        <end position="878"/>
    </location>
</feature>
<evidence type="ECO:0000256" key="9">
    <source>
        <dbReference type="ARBA" id="ARBA00022723"/>
    </source>
</evidence>
<reference evidence="15 16" key="1">
    <citation type="submission" date="2013-11" db="EMBL/GenBank/DDBJ databases">
        <title>Opisthorchis viverrini - life in the bile duct.</title>
        <authorList>
            <person name="Young N.D."/>
            <person name="Nagarajan N."/>
            <person name="Lin S.J."/>
            <person name="Korhonen P.K."/>
            <person name="Jex A.R."/>
            <person name="Hall R.S."/>
            <person name="Safavi-Hemami H."/>
            <person name="Kaewkong W."/>
            <person name="Bertrand D."/>
            <person name="Gao S."/>
            <person name="Seet Q."/>
            <person name="Wongkham S."/>
            <person name="Teh B.T."/>
            <person name="Wongkham C."/>
            <person name="Intapan P.M."/>
            <person name="Maleewong W."/>
            <person name="Yang X."/>
            <person name="Hu M."/>
            <person name="Wang Z."/>
            <person name="Hofmann A."/>
            <person name="Sternberg P.W."/>
            <person name="Tan P."/>
            <person name="Wang J."/>
            <person name="Gasser R.B."/>
        </authorList>
    </citation>
    <scope>NUCLEOTIDE SEQUENCE [LARGE SCALE GENOMIC DNA]</scope>
</reference>